<organism evidence="2 3">
    <name type="scientific">Orchesella cincta</name>
    <name type="common">Springtail</name>
    <name type="synonym">Podura cincta</name>
    <dbReference type="NCBI Taxonomy" id="48709"/>
    <lineage>
        <taxon>Eukaryota</taxon>
        <taxon>Metazoa</taxon>
        <taxon>Ecdysozoa</taxon>
        <taxon>Arthropoda</taxon>
        <taxon>Hexapoda</taxon>
        <taxon>Collembola</taxon>
        <taxon>Entomobryomorpha</taxon>
        <taxon>Entomobryoidea</taxon>
        <taxon>Orchesellidae</taxon>
        <taxon>Orchesellinae</taxon>
        <taxon>Orchesella</taxon>
    </lineage>
</organism>
<dbReference type="AlphaFoldDB" id="A0A1D2M2H7"/>
<name>A0A1D2M2H7_ORCCI</name>
<feature type="chain" id="PRO_5008903404" description="Secreted protein" evidence="1">
    <location>
        <begin position="20"/>
        <end position="94"/>
    </location>
</feature>
<comment type="caution">
    <text evidence="2">The sequence shown here is derived from an EMBL/GenBank/DDBJ whole genome shotgun (WGS) entry which is preliminary data.</text>
</comment>
<feature type="signal peptide" evidence="1">
    <location>
        <begin position="1"/>
        <end position="19"/>
    </location>
</feature>
<keyword evidence="1" id="KW-0732">Signal</keyword>
<reference evidence="2 3" key="1">
    <citation type="journal article" date="2016" name="Genome Biol. Evol.">
        <title>Gene Family Evolution Reflects Adaptation to Soil Environmental Stressors in the Genome of the Collembolan Orchesella cincta.</title>
        <authorList>
            <person name="Faddeeva-Vakhrusheva A."/>
            <person name="Derks M.F."/>
            <person name="Anvar S.Y."/>
            <person name="Agamennone V."/>
            <person name="Suring W."/>
            <person name="Smit S."/>
            <person name="van Straalen N.M."/>
            <person name="Roelofs D."/>
        </authorList>
    </citation>
    <scope>NUCLEOTIDE SEQUENCE [LARGE SCALE GENOMIC DNA]</scope>
    <source>
        <tissue evidence="2">Mixed pool</tissue>
    </source>
</reference>
<dbReference type="Proteomes" id="UP000094527">
    <property type="component" value="Unassembled WGS sequence"/>
</dbReference>
<evidence type="ECO:0008006" key="4">
    <source>
        <dbReference type="Google" id="ProtNLM"/>
    </source>
</evidence>
<dbReference type="EMBL" id="LJIJ01005967">
    <property type="protein sequence ID" value="ODM87175.1"/>
    <property type="molecule type" value="Genomic_DNA"/>
</dbReference>
<accession>A0A1D2M2H7</accession>
<gene>
    <name evidence="2" type="ORF">Ocin01_19507</name>
</gene>
<evidence type="ECO:0000256" key="1">
    <source>
        <dbReference type="SAM" id="SignalP"/>
    </source>
</evidence>
<evidence type="ECO:0000313" key="2">
    <source>
        <dbReference type="EMBL" id="ODM87175.1"/>
    </source>
</evidence>
<protein>
    <recommendedName>
        <fullName evidence="4">Secreted protein</fullName>
    </recommendedName>
</protein>
<keyword evidence="3" id="KW-1185">Reference proteome</keyword>
<sequence>MRSDTILLITLFLVIFVVANSYVSADCGHNCWYNNARHRDGFCAERGWKTKWSLEFWFMLLLFQMKDKLQSAPCWFQIEVVQTQAKKILTSFPC</sequence>
<evidence type="ECO:0000313" key="3">
    <source>
        <dbReference type="Proteomes" id="UP000094527"/>
    </source>
</evidence>
<proteinExistence type="predicted"/>